<dbReference type="RefSeq" id="WP_057089710.1">
    <property type="nucleotide sequence ID" value="NZ_CYZF01000016.1"/>
</dbReference>
<evidence type="ECO:0000313" key="1">
    <source>
        <dbReference type="EMBL" id="CUP55875.1"/>
    </source>
</evidence>
<dbReference type="Proteomes" id="UP000095419">
    <property type="component" value="Unassembled WGS sequence"/>
</dbReference>
<reference evidence="1 2" key="1">
    <citation type="submission" date="2015-09" db="EMBL/GenBank/DDBJ databases">
        <authorList>
            <consortium name="Pathogen Informatics"/>
        </authorList>
    </citation>
    <scope>NUCLEOTIDE SEQUENCE [LARGE SCALE GENOMIC DNA]</scope>
    <source>
        <strain evidence="1 2">2789STDY5608791</strain>
    </source>
</reference>
<protein>
    <submittedName>
        <fullName evidence="1">Domain of uncharacterized function (DUF1848)</fullName>
    </submittedName>
</protein>
<dbReference type="AlphaFoldDB" id="A0A174PBV2"/>
<proteinExistence type="predicted"/>
<dbReference type="Gene3D" id="3.80.30.30">
    <property type="match status" value="1"/>
</dbReference>
<organism evidence="1 2">
    <name type="scientific">Bacteroides uniformis</name>
    <dbReference type="NCBI Taxonomy" id="820"/>
    <lineage>
        <taxon>Bacteria</taxon>
        <taxon>Pseudomonadati</taxon>
        <taxon>Bacteroidota</taxon>
        <taxon>Bacteroidia</taxon>
        <taxon>Bacteroidales</taxon>
        <taxon>Bacteroidaceae</taxon>
        <taxon>Bacteroides</taxon>
    </lineage>
</organism>
<dbReference type="InterPro" id="IPR014998">
    <property type="entry name" value="DUF1848"/>
</dbReference>
<accession>A0A174PBV2</accession>
<dbReference type="Pfam" id="PF08902">
    <property type="entry name" value="DUF1848"/>
    <property type="match status" value="1"/>
</dbReference>
<dbReference type="EMBL" id="CYZF01000016">
    <property type="protein sequence ID" value="CUP55875.1"/>
    <property type="molecule type" value="Genomic_DNA"/>
</dbReference>
<gene>
    <name evidence="1" type="ORF">ERS417307_03933</name>
</gene>
<name>A0A174PBV2_BACUN</name>
<evidence type="ECO:0000313" key="2">
    <source>
        <dbReference type="Proteomes" id="UP000095419"/>
    </source>
</evidence>
<sequence length="362" mass="42117">MAWKKATIQLDNGTWVDAQVPEIVSASRSTDIPAFYADWFFHRLEKGYSAWTNPFNGKKSYVSYKNTRFIVFWSKNPERLIPHLDKLEQHTPKIKCYIQYTLNDYVVEGLEKGVPSVEKRIDTFKQLVNKLGKGHVVWRFDPLILTDQISMDDLLQKIENIGDQLNGYTEKLVFSFADIESYKKVKNNLIRNNIHYQEWTQEQMIEFAKRLSALNKTKGWNYELATCGEKPEYKEYGIQPNHCVDDNLMIRFAWRDEVLMKFLGVEIRAKNTTLSLFDETEVIPKNAIMLDDDIHYAIKKKDNKDKGQRTLCGCMVSKDIGQYDTCPHQCEYCYANTSKELALANYKVAKESGFQCETITGK</sequence>